<dbReference type="KEGG" id="est:DN752_18920"/>
<evidence type="ECO:0000313" key="2">
    <source>
        <dbReference type="EMBL" id="AWW32040.1"/>
    </source>
</evidence>
<reference evidence="2 3" key="1">
    <citation type="submission" date="2018-06" db="EMBL/GenBank/DDBJ databases">
        <title>Echinicola strongylocentroti sp. nov., isolated from a sea urchin Strongylocentrotus intermedius.</title>
        <authorList>
            <person name="Bae S.S."/>
        </authorList>
    </citation>
    <scope>NUCLEOTIDE SEQUENCE [LARGE SCALE GENOMIC DNA]</scope>
    <source>
        <strain evidence="2 3">MEBiC08714</strain>
    </source>
</reference>
<evidence type="ECO:0000259" key="1">
    <source>
        <dbReference type="Pfam" id="PF12867"/>
    </source>
</evidence>
<sequence>MNEKLIPEVDEYGPFYDTYVSKVRGENVEELLLSQVEELRKYFEGVSEEDATKGYEDGKWSLKEVVGHINDTEKVMLFRALAIARKDGQELPGMDQEAYVKAAQFNDRPLAELLEEFELTRYVIRSFFRSLPEEAYTYTGTANDYTMSVRSFLHIIPGHFRHHMQILRERY</sequence>
<proteinExistence type="predicted"/>
<evidence type="ECO:0000313" key="3">
    <source>
        <dbReference type="Proteomes" id="UP000248688"/>
    </source>
</evidence>
<dbReference type="OrthoDB" id="9793216at2"/>
<dbReference type="RefSeq" id="WP_112785413.1">
    <property type="nucleotide sequence ID" value="NZ_CP030041.1"/>
</dbReference>
<dbReference type="EMBL" id="CP030041">
    <property type="protein sequence ID" value="AWW32040.1"/>
    <property type="molecule type" value="Genomic_DNA"/>
</dbReference>
<feature type="domain" description="DinB-like" evidence="1">
    <location>
        <begin position="37"/>
        <end position="166"/>
    </location>
</feature>
<dbReference type="AlphaFoldDB" id="A0A2Z4IMS4"/>
<dbReference type="Gene3D" id="1.20.120.450">
    <property type="entry name" value="dinb family like domain"/>
    <property type="match status" value="1"/>
</dbReference>
<dbReference type="Pfam" id="PF12867">
    <property type="entry name" value="DinB_2"/>
    <property type="match status" value="1"/>
</dbReference>
<dbReference type="InterPro" id="IPR024775">
    <property type="entry name" value="DinB-like"/>
</dbReference>
<protein>
    <submittedName>
        <fullName evidence="2">DinB family protein</fullName>
    </submittedName>
</protein>
<name>A0A2Z4IMS4_9BACT</name>
<organism evidence="2 3">
    <name type="scientific">Echinicola strongylocentroti</name>
    <dbReference type="NCBI Taxonomy" id="1795355"/>
    <lineage>
        <taxon>Bacteria</taxon>
        <taxon>Pseudomonadati</taxon>
        <taxon>Bacteroidota</taxon>
        <taxon>Cytophagia</taxon>
        <taxon>Cytophagales</taxon>
        <taxon>Cyclobacteriaceae</taxon>
        <taxon>Echinicola</taxon>
    </lineage>
</organism>
<dbReference type="Proteomes" id="UP000248688">
    <property type="component" value="Chromosome"/>
</dbReference>
<gene>
    <name evidence="2" type="ORF">DN752_18920</name>
</gene>
<dbReference type="SUPFAM" id="SSF109854">
    <property type="entry name" value="DinB/YfiT-like putative metalloenzymes"/>
    <property type="match status" value="1"/>
</dbReference>
<accession>A0A2Z4IMS4</accession>
<keyword evidence="3" id="KW-1185">Reference proteome</keyword>
<dbReference type="InterPro" id="IPR034660">
    <property type="entry name" value="DinB/YfiT-like"/>
</dbReference>